<feature type="region of interest" description="Disordered" evidence="1">
    <location>
        <begin position="176"/>
        <end position="203"/>
    </location>
</feature>
<dbReference type="Proteomes" id="UP001432027">
    <property type="component" value="Unassembled WGS sequence"/>
</dbReference>
<accession>A0AAV5UHC4</accession>
<protein>
    <submittedName>
        <fullName evidence="2">Uncharacterized protein</fullName>
    </submittedName>
</protein>
<evidence type="ECO:0000313" key="3">
    <source>
        <dbReference type="Proteomes" id="UP001432027"/>
    </source>
</evidence>
<proteinExistence type="predicted"/>
<reference evidence="2" key="1">
    <citation type="submission" date="2023-10" db="EMBL/GenBank/DDBJ databases">
        <title>Genome assembly of Pristionchus species.</title>
        <authorList>
            <person name="Yoshida K."/>
            <person name="Sommer R.J."/>
        </authorList>
    </citation>
    <scope>NUCLEOTIDE SEQUENCE</scope>
    <source>
        <strain evidence="2">RS0144</strain>
    </source>
</reference>
<gene>
    <name evidence="2" type="ORF">PENTCL1PPCAC_28015</name>
</gene>
<feature type="non-terminal residue" evidence="2">
    <location>
        <position position="1"/>
    </location>
</feature>
<sequence>SYPVPSNRSIDHRLFRYSTPSFPRPTEPRLLLLVAFSIHPAEMLVQIHQYMSRRIIVYCDNRYKKITRNLAHKTYRIGMTEMWAWDSCVMKEAVKRSLIDCAIFLESPMTFYHAKARIQNECTEIIMQIVSVMGSTRHVNCMGTYRDETPEPQIQILPLVSRIPSGRRGCKRHEGLPAATRSLRRPRGEDIPASISSCSRDGASACRGRHCDRRVLQRHRTQWPKRDRQWMRSRVPYGSIRSVDCCSRDTS</sequence>
<dbReference type="EMBL" id="BTSX01000006">
    <property type="protein sequence ID" value="GMT05841.1"/>
    <property type="molecule type" value="Genomic_DNA"/>
</dbReference>
<dbReference type="AlphaFoldDB" id="A0AAV5UHC4"/>
<name>A0AAV5UHC4_9BILA</name>
<evidence type="ECO:0000313" key="2">
    <source>
        <dbReference type="EMBL" id="GMT05841.1"/>
    </source>
</evidence>
<keyword evidence="3" id="KW-1185">Reference proteome</keyword>
<comment type="caution">
    <text evidence="2">The sequence shown here is derived from an EMBL/GenBank/DDBJ whole genome shotgun (WGS) entry which is preliminary data.</text>
</comment>
<organism evidence="2 3">
    <name type="scientific">Pristionchus entomophagus</name>
    <dbReference type="NCBI Taxonomy" id="358040"/>
    <lineage>
        <taxon>Eukaryota</taxon>
        <taxon>Metazoa</taxon>
        <taxon>Ecdysozoa</taxon>
        <taxon>Nematoda</taxon>
        <taxon>Chromadorea</taxon>
        <taxon>Rhabditida</taxon>
        <taxon>Rhabditina</taxon>
        <taxon>Diplogasteromorpha</taxon>
        <taxon>Diplogasteroidea</taxon>
        <taxon>Neodiplogasteridae</taxon>
        <taxon>Pristionchus</taxon>
    </lineage>
</organism>
<evidence type="ECO:0000256" key="1">
    <source>
        <dbReference type="SAM" id="MobiDB-lite"/>
    </source>
</evidence>